<gene>
    <name evidence="9" type="ORF">ACFQRG_01760</name>
</gene>
<dbReference type="Proteomes" id="UP001596505">
    <property type="component" value="Unassembled WGS sequence"/>
</dbReference>
<dbReference type="InterPro" id="IPR004562">
    <property type="entry name" value="LipoylTrfase_LipoateP_Ligase"/>
</dbReference>
<dbReference type="PROSITE" id="PS51733">
    <property type="entry name" value="BPL_LPL_CATALYTIC"/>
    <property type="match status" value="1"/>
</dbReference>
<keyword evidence="4 9" id="KW-0436">Ligase</keyword>
<comment type="catalytic activity">
    <reaction evidence="7">
        <text>L-lysyl-[lipoyl-carrier protein] + (R)-lipoate + ATP = N(6)-[(R)-lipoyl]-L-lysyl-[lipoyl-carrier protein] + AMP + diphosphate + H(+)</text>
        <dbReference type="Rhea" id="RHEA:49288"/>
        <dbReference type="Rhea" id="RHEA-COMP:10500"/>
        <dbReference type="Rhea" id="RHEA-COMP:10502"/>
        <dbReference type="ChEBI" id="CHEBI:15378"/>
        <dbReference type="ChEBI" id="CHEBI:29969"/>
        <dbReference type="ChEBI" id="CHEBI:30616"/>
        <dbReference type="ChEBI" id="CHEBI:33019"/>
        <dbReference type="ChEBI" id="CHEBI:83088"/>
        <dbReference type="ChEBI" id="CHEBI:83099"/>
        <dbReference type="ChEBI" id="CHEBI:456215"/>
        <dbReference type="EC" id="6.3.1.20"/>
    </reaction>
</comment>
<dbReference type="Gene3D" id="3.30.930.10">
    <property type="entry name" value="Bira Bifunctional Protein, Domain 2"/>
    <property type="match status" value="1"/>
</dbReference>
<name>A0ABW2PQS0_9BACL</name>
<evidence type="ECO:0000313" key="9">
    <source>
        <dbReference type="EMBL" id="MFC7391719.1"/>
    </source>
</evidence>
<dbReference type="CDD" id="cd16443">
    <property type="entry name" value="LplA"/>
    <property type="match status" value="1"/>
</dbReference>
<evidence type="ECO:0000256" key="2">
    <source>
        <dbReference type="ARBA" id="ARBA00005124"/>
    </source>
</evidence>
<comment type="caution">
    <text evidence="9">The sequence shown here is derived from an EMBL/GenBank/DDBJ whole genome shotgun (WGS) entry which is preliminary data.</text>
</comment>
<comment type="pathway">
    <text evidence="2">Protein modification; protein lipoylation via exogenous pathway; protein N(6)-(lipoyl)lysine from lipoate: step 1/2.</text>
</comment>
<dbReference type="PANTHER" id="PTHR12561">
    <property type="entry name" value="LIPOATE-PROTEIN LIGASE"/>
    <property type="match status" value="1"/>
</dbReference>
<dbReference type="SUPFAM" id="SSF82649">
    <property type="entry name" value="SufE/NifU"/>
    <property type="match status" value="1"/>
</dbReference>
<dbReference type="NCBIfam" id="TIGR00545">
    <property type="entry name" value="lipoyltrans"/>
    <property type="match status" value="1"/>
</dbReference>
<evidence type="ECO:0000256" key="1">
    <source>
        <dbReference type="ARBA" id="ARBA00005085"/>
    </source>
</evidence>
<keyword evidence="5" id="KW-0547">Nucleotide-binding</keyword>
<evidence type="ECO:0000256" key="3">
    <source>
        <dbReference type="ARBA" id="ARBA00012367"/>
    </source>
</evidence>
<organism evidence="9 10">
    <name type="scientific">Scopulibacillus cellulosilyticus</name>
    <dbReference type="NCBI Taxonomy" id="2665665"/>
    <lineage>
        <taxon>Bacteria</taxon>
        <taxon>Bacillati</taxon>
        <taxon>Bacillota</taxon>
        <taxon>Bacilli</taxon>
        <taxon>Bacillales</taxon>
        <taxon>Sporolactobacillaceae</taxon>
        <taxon>Scopulibacillus</taxon>
    </lineage>
</organism>
<dbReference type="SUPFAM" id="SSF55681">
    <property type="entry name" value="Class II aaRS and biotin synthetases"/>
    <property type="match status" value="1"/>
</dbReference>
<dbReference type="InterPro" id="IPR004143">
    <property type="entry name" value="BPL_LPL_catalytic"/>
</dbReference>
<keyword evidence="10" id="KW-1185">Reference proteome</keyword>
<dbReference type="PANTHER" id="PTHR12561:SF3">
    <property type="entry name" value="LIPOYLTRANSFERASE 1, MITOCHONDRIAL"/>
    <property type="match status" value="1"/>
</dbReference>
<evidence type="ECO:0000259" key="8">
    <source>
        <dbReference type="PROSITE" id="PS51733"/>
    </source>
</evidence>
<dbReference type="Pfam" id="PF10437">
    <property type="entry name" value="Lip_prot_lig_C"/>
    <property type="match status" value="1"/>
</dbReference>
<dbReference type="EC" id="6.3.1.20" evidence="3"/>
<sequence length="329" mass="38166">MKYINNQDIMDITINFAIEEYALTELDINETYLLFYSMNPTVIVGKNQNTVEEINMDYVRENNVQVARRLSGGGAVYNDEGDLSFSFITKDDGNSFNNYKKFTEPVIQALHHMGVNAELLGRNDLLVDGKKISGNAQFSTRGRMYSHGTLMFDVNLDNVAKALNPDPEKYLSKGIKSVRSRVTNIREHLKEDMDIHQFKQTLLKYIFKDEDDIPEYHLTEQDWKRIMEIAETRYRNWDWVYGKSPKFNVKQTKRFPSGKVDVRLEVKKGVIEEATIYGDFFAVGDINDIEKRLVGSKYKHEDMMNALKDIDASHYLGKISKEEFVNMLF</sequence>
<dbReference type="InterPro" id="IPR045864">
    <property type="entry name" value="aa-tRNA-synth_II/BPL/LPL"/>
</dbReference>
<evidence type="ECO:0000256" key="4">
    <source>
        <dbReference type="ARBA" id="ARBA00022598"/>
    </source>
</evidence>
<reference evidence="10" key="1">
    <citation type="journal article" date="2019" name="Int. J. Syst. Evol. Microbiol.">
        <title>The Global Catalogue of Microorganisms (GCM) 10K type strain sequencing project: providing services to taxonomists for standard genome sequencing and annotation.</title>
        <authorList>
            <consortium name="The Broad Institute Genomics Platform"/>
            <consortium name="The Broad Institute Genome Sequencing Center for Infectious Disease"/>
            <person name="Wu L."/>
            <person name="Ma J."/>
        </authorList>
    </citation>
    <scope>NUCLEOTIDE SEQUENCE [LARGE SCALE GENOMIC DNA]</scope>
    <source>
        <strain evidence="10">CGMCC 1.16305</strain>
    </source>
</reference>
<comment type="pathway">
    <text evidence="1">Protein modification; protein lipoylation via exogenous pathway; protein N(6)-(lipoyl)lysine from lipoate: step 2/2.</text>
</comment>
<protein>
    <recommendedName>
        <fullName evidence="3">lipoate--protein ligase</fullName>
        <ecNumber evidence="3">6.3.1.20</ecNumber>
    </recommendedName>
</protein>
<dbReference type="RefSeq" id="WP_380963003.1">
    <property type="nucleotide sequence ID" value="NZ_JBHTCO010000002.1"/>
</dbReference>
<evidence type="ECO:0000313" key="10">
    <source>
        <dbReference type="Proteomes" id="UP001596505"/>
    </source>
</evidence>
<proteinExistence type="predicted"/>
<evidence type="ECO:0000256" key="6">
    <source>
        <dbReference type="ARBA" id="ARBA00022840"/>
    </source>
</evidence>
<feature type="domain" description="BPL/LPL catalytic" evidence="8">
    <location>
        <begin position="27"/>
        <end position="214"/>
    </location>
</feature>
<accession>A0ABW2PQS0</accession>
<dbReference type="EMBL" id="JBHTCO010000002">
    <property type="protein sequence ID" value="MFC7391719.1"/>
    <property type="molecule type" value="Genomic_DNA"/>
</dbReference>
<keyword evidence="6" id="KW-0067">ATP-binding</keyword>
<dbReference type="Pfam" id="PF21948">
    <property type="entry name" value="LplA-B_cat"/>
    <property type="match status" value="1"/>
</dbReference>
<evidence type="ECO:0000256" key="5">
    <source>
        <dbReference type="ARBA" id="ARBA00022741"/>
    </source>
</evidence>
<dbReference type="Gene3D" id="3.30.390.50">
    <property type="entry name" value="CO dehydrogenase flavoprotein, C-terminal domain"/>
    <property type="match status" value="1"/>
</dbReference>
<dbReference type="InterPro" id="IPR019491">
    <property type="entry name" value="Lipoate_protein_ligase_C"/>
</dbReference>
<evidence type="ECO:0000256" key="7">
    <source>
        <dbReference type="ARBA" id="ARBA00048037"/>
    </source>
</evidence>
<dbReference type="GO" id="GO:0016979">
    <property type="term" value="F:lipoate-protein ligase activity"/>
    <property type="evidence" value="ECO:0007669"/>
    <property type="project" value="UniProtKB-EC"/>
</dbReference>